<reference evidence="1 2" key="1">
    <citation type="journal article" date="2019" name="Nat. Ecol. Evol.">
        <title>Megaphylogeny resolves global patterns of mushroom evolution.</title>
        <authorList>
            <person name="Varga T."/>
            <person name="Krizsan K."/>
            <person name="Foldi C."/>
            <person name="Dima B."/>
            <person name="Sanchez-Garcia M."/>
            <person name="Sanchez-Ramirez S."/>
            <person name="Szollosi G.J."/>
            <person name="Szarkandi J.G."/>
            <person name="Papp V."/>
            <person name="Albert L."/>
            <person name="Andreopoulos W."/>
            <person name="Angelini C."/>
            <person name="Antonin V."/>
            <person name="Barry K.W."/>
            <person name="Bougher N.L."/>
            <person name="Buchanan P."/>
            <person name="Buyck B."/>
            <person name="Bense V."/>
            <person name="Catcheside P."/>
            <person name="Chovatia M."/>
            <person name="Cooper J."/>
            <person name="Damon W."/>
            <person name="Desjardin D."/>
            <person name="Finy P."/>
            <person name="Geml J."/>
            <person name="Haridas S."/>
            <person name="Hughes K."/>
            <person name="Justo A."/>
            <person name="Karasinski D."/>
            <person name="Kautmanova I."/>
            <person name="Kiss B."/>
            <person name="Kocsube S."/>
            <person name="Kotiranta H."/>
            <person name="LaButti K.M."/>
            <person name="Lechner B.E."/>
            <person name="Liimatainen K."/>
            <person name="Lipzen A."/>
            <person name="Lukacs Z."/>
            <person name="Mihaltcheva S."/>
            <person name="Morgado L.N."/>
            <person name="Niskanen T."/>
            <person name="Noordeloos M.E."/>
            <person name="Ohm R.A."/>
            <person name="Ortiz-Santana B."/>
            <person name="Ovrebo C."/>
            <person name="Racz N."/>
            <person name="Riley R."/>
            <person name="Savchenko A."/>
            <person name="Shiryaev A."/>
            <person name="Soop K."/>
            <person name="Spirin V."/>
            <person name="Szebenyi C."/>
            <person name="Tomsovsky M."/>
            <person name="Tulloss R.E."/>
            <person name="Uehling J."/>
            <person name="Grigoriev I.V."/>
            <person name="Vagvolgyi C."/>
            <person name="Papp T."/>
            <person name="Martin F.M."/>
            <person name="Miettinen O."/>
            <person name="Hibbett D.S."/>
            <person name="Nagy L.G."/>
        </authorList>
    </citation>
    <scope>NUCLEOTIDE SEQUENCE [LARGE SCALE GENOMIC DNA]</scope>
    <source>
        <strain evidence="1 2">NL-1719</strain>
    </source>
</reference>
<sequence>MDDPIYSTNQDSCDHNTYRDTLTQMDHAILELEERLHTLRVTRNTFLPVGRLPPELLLKVFEFAMLSRKGNTKMHRLLKFTWVSHRWRNTALDWPTLWSTINKTTRGWELQCVARSKGATLSVDLSDGAMELSPFVPEPHRIRQLQVVTPWNSPYQWHRPAPALEFFSAQSMKIQDNMFSGICPLLKELELRYCEFTWTPLLFSRLTRLCLVHPQPAIPLNSLLPQLNRMPTLISLILRSAVSSDISGDLPSVILPNLSNLELVGAPADASVALIEEITITEDVSLVVECFPPIWADQVRVLGALERMYSPPRIIDTLQTSTLRPGYMTFKYRSPNNRNTSEGLVSFHLPDGLKSFFSSFGYRRLSQVQSLTLGLGEYVSVETWKHSLGSLEHLRDLHLYRSAALSFIHFLSAEYRRIASPRRGNQIGKIDLWTASLSFPALQTLAFRYITREELLNQHETALALREAFSLRRTCGQGLQKFILPIGAFRQVYVDIFDEVVDEVVEEPDPIEVFAEGDILNVDDTSEEESDAEGD</sequence>
<dbReference type="Proteomes" id="UP000308600">
    <property type="component" value="Unassembled WGS sequence"/>
</dbReference>
<proteinExistence type="predicted"/>
<name>A0ACD3B1K7_9AGAR</name>
<keyword evidence="2" id="KW-1185">Reference proteome</keyword>
<evidence type="ECO:0000313" key="1">
    <source>
        <dbReference type="EMBL" id="TFK71506.1"/>
    </source>
</evidence>
<accession>A0ACD3B1K7</accession>
<dbReference type="EMBL" id="ML208297">
    <property type="protein sequence ID" value="TFK71506.1"/>
    <property type="molecule type" value="Genomic_DNA"/>
</dbReference>
<organism evidence="1 2">
    <name type="scientific">Pluteus cervinus</name>
    <dbReference type="NCBI Taxonomy" id="181527"/>
    <lineage>
        <taxon>Eukaryota</taxon>
        <taxon>Fungi</taxon>
        <taxon>Dikarya</taxon>
        <taxon>Basidiomycota</taxon>
        <taxon>Agaricomycotina</taxon>
        <taxon>Agaricomycetes</taxon>
        <taxon>Agaricomycetidae</taxon>
        <taxon>Agaricales</taxon>
        <taxon>Pluteineae</taxon>
        <taxon>Pluteaceae</taxon>
        <taxon>Pluteus</taxon>
    </lineage>
</organism>
<gene>
    <name evidence="1" type="ORF">BDN72DRAFT_837553</name>
</gene>
<evidence type="ECO:0000313" key="2">
    <source>
        <dbReference type="Proteomes" id="UP000308600"/>
    </source>
</evidence>
<protein>
    <submittedName>
        <fullName evidence="1">Uncharacterized protein</fullName>
    </submittedName>
</protein>